<sequence>MDQGVEDVRARLLALRAEAVERAAGLGAAKSDLVAASWGTNIDDEHDPEGQTIAFERAQVDALATDARLRLAEVDAALDRLAAGTYGTCAVGGEPIDPARLLARPTATTCVEHAQPPSTTRRRDR</sequence>
<evidence type="ECO:0000256" key="3">
    <source>
        <dbReference type="ARBA" id="ARBA00022833"/>
    </source>
</evidence>
<dbReference type="OrthoDB" id="1121111at2"/>
<dbReference type="PROSITE" id="PS51128">
    <property type="entry name" value="ZF_DKSA_2"/>
    <property type="match status" value="1"/>
</dbReference>
<protein>
    <recommendedName>
        <fullName evidence="5">Zinc finger DksA/TraR C4-type domain-containing protein</fullName>
    </recommendedName>
</protein>
<organism evidence="6 7">
    <name type="scientific">Cellulomonas gelida</name>
    <dbReference type="NCBI Taxonomy" id="1712"/>
    <lineage>
        <taxon>Bacteria</taxon>
        <taxon>Bacillati</taxon>
        <taxon>Actinomycetota</taxon>
        <taxon>Actinomycetes</taxon>
        <taxon>Micrococcales</taxon>
        <taxon>Cellulomonadaceae</taxon>
        <taxon>Cellulomonas</taxon>
    </lineage>
</organism>
<feature type="domain" description="Zinc finger DksA/TraR C4-type" evidence="5">
    <location>
        <begin position="84"/>
        <end position="112"/>
    </location>
</feature>
<dbReference type="AlphaFoldDB" id="A0A4Y3KFX3"/>
<accession>A0A4Y3KFX3</accession>
<dbReference type="PANTHER" id="PTHR33823">
    <property type="entry name" value="RNA POLYMERASE-BINDING TRANSCRIPTION FACTOR DKSA-RELATED"/>
    <property type="match status" value="1"/>
</dbReference>
<dbReference type="Pfam" id="PF01258">
    <property type="entry name" value="zf-dskA_traR"/>
    <property type="match status" value="1"/>
</dbReference>
<dbReference type="EMBL" id="BJLQ01000001">
    <property type="protein sequence ID" value="GEA82783.1"/>
    <property type="molecule type" value="Genomic_DNA"/>
</dbReference>
<evidence type="ECO:0000256" key="2">
    <source>
        <dbReference type="ARBA" id="ARBA00022771"/>
    </source>
</evidence>
<evidence type="ECO:0000256" key="4">
    <source>
        <dbReference type="PROSITE-ProRule" id="PRU00510"/>
    </source>
</evidence>
<gene>
    <name evidence="6" type="ORF">CGE01nite_00340</name>
</gene>
<keyword evidence="2" id="KW-0863">Zinc-finger</keyword>
<keyword evidence="1" id="KW-0479">Metal-binding</keyword>
<evidence type="ECO:0000313" key="7">
    <source>
        <dbReference type="Proteomes" id="UP000320461"/>
    </source>
</evidence>
<evidence type="ECO:0000256" key="1">
    <source>
        <dbReference type="ARBA" id="ARBA00022723"/>
    </source>
</evidence>
<dbReference type="SUPFAM" id="SSF57716">
    <property type="entry name" value="Glucocorticoid receptor-like (DNA-binding domain)"/>
    <property type="match status" value="1"/>
</dbReference>
<evidence type="ECO:0000259" key="5">
    <source>
        <dbReference type="Pfam" id="PF01258"/>
    </source>
</evidence>
<keyword evidence="7" id="KW-1185">Reference proteome</keyword>
<dbReference type="Gene3D" id="1.20.120.910">
    <property type="entry name" value="DksA, coiled-coil domain"/>
    <property type="match status" value="1"/>
</dbReference>
<comment type="caution">
    <text evidence="6">The sequence shown here is derived from an EMBL/GenBank/DDBJ whole genome shotgun (WGS) entry which is preliminary data.</text>
</comment>
<dbReference type="GO" id="GO:0008270">
    <property type="term" value="F:zinc ion binding"/>
    <property type="evidence" value="ECO:0007669"/>
    <property type="project" value="UniProtKB-KW"/>
</dbReference>
<dbReference type="RefSeq" id="WP_141368277.1">
    <property type="nucleotide sequence ID" value="NZ_BJLQ01000001.1"/>
</dbReference>
<dbReference type="PANTHER" id="PTHR33823:SF2">
    <property type="entry name" value="RNA POLYMERASE-BINDING TRANSCRIPTION FACTOR DKSA"/>
    <property type="match status" value="1"/>
</dbReference>
<dbReference type="Proteomes" id="UP000320461">
    <property type="component" value="Unassembled WGS sequence"/>
</dbReference>
<evidence type="ECO:0000313" key="6">
    <source>
        <dbReference type="EMBL" id="GEA82783.1"/>
    </source>
</evidence>
<proteinExistence type="predicted"/>
<feature type="zinc finger region" description="dksA C4-type" evidence="4">
    <location>
        <begin position="89"/>
        <end position="113"/>
    </location>
</feature>
<keyword evidence="3" id="KW-0862">Zinc</keyword>
<dbReference type="InterPro" id="IPR000962">
    <property type="entry name" value="Znf_DskA_TraR"/>
</dbReference>
<reference evidence="6 7" key="1">
    <citation type="submission" date="2019-06" db="EMBL/GenBank/DDBJ databases">
        <title>Whole genome shotgun sequence of Cellulomonas gelida NBRC 3748.</title>
        <authorList>
            <person name="Hosoyama A."/>
            <person name="Uohara A."/>
            <person name="Ohji S."/>
            <person name="Ichikawa N."/>
        </authorList>
    </citation>
    <scope>NUCLEOTIDE SEQUENCE [LARGE SCALE GENOMIC DNA]</scope>
    <source>
        <strain evidence="6 7">NBRC 3748</strain>
    </source>
</reference>
<name>A0A4Y3KFX3_9CELL</name>